<accession>A0AA42Q623</accession>
<dbReference type="CDD" id="cd00207">
    <property type="entry name" value="fer2"/>
    <property type="match status" value="1"/>
</dbReference>
<dbReference type="Pfam" id="PF00111">
    <property type="entry name" value="Fer2"/>
    <property type="match status" value="1"/>
</dbReference>
<dbReference type="PROSITE" id="PS51085">
    <property type="entry name" value="2FE2S_FER_2"/>
    <property type="match status" value="1"/>
</dbReference>
<dbReference type="GO" id="GO:0051537">
    <property type="term" value="F:2 iron, 2 sulfur cluster binding"/>
    <property type="evidence" value="ECO:0007669"/>
    <property type="project" value="InterPro"/>
</dbReference>
<sequence length="121" mass="12780">MPAMQNVQVSVEQTGDTYACGTHESLLSGMLRLGRKGIPVGCVNGGCGVCKVQVLEGAVRHLGPVSCAHVSDLERDQGYTLACRVAPLEAVRIAVAQRLHKPFFLRAASPAPTTHDTPTSN</sequence>
<dbReference type="EMBL" id="JAOCEK010000012">
    <property type="protein sequence ID" value="MDH1335423.1"/>
    <property type="molecule type" value="Genomic_DNA"/>
</dbReference>
<dbReference type="InterPro" id="IPR012675">
    <property type="entry name" value="Beta-grasp_dom_sf"/>
</dbReference>
<dbReference type="InterPro" id="IPR006058">
    <property type="entry name" value="2Fe2S_fd_BS"/>
</dbReference>
<dbReference type="PROSITE" id="PS00197">
    <property type="entry name" value="2FE2S_FER_1"/>
    <property type="match status" value="1"/>
</dbReference>
<dbReference type="AlphaFoldDB" id="A0AA42Q623"/>
<dbReference type="RefSeq" id="WP_046462195.1">
    <property type="nucleotide sequence ID" value="NZ_CP079703.1"/>
</dbReference>
<reference evidence="2" key="1">
    <citation type="submission" date="2022-09" db="EMBL/GenBank/DDBJ databases">
        <title>Intensive care unit water sources are persistently colonized with multi-drug resistant bacteria and are the site of extensive horizontal gene transfer of antibiotic resistance genes.</title>
        <authorList>
            <person name="Diorio-Toth L."/>
        </authorList>
    </citation>
    <scope>NUCLEOTIDE SEQUENCE</scope>
    <source>
        <strain evidence="2">GD03832</strain>
    </source>
</reference>
<proteinExistence type="predicted"/>
<protein>
    <submittedName>
        <fullName evidence="2">2Fe-2S iron-sulfur cluster binding domain-containing protein</fullName>
    </submittedName>
</protein>
<dbReference type="InterPro" id="IPR036010">
    <property type="entry name" value="2Fe-2S_ferredoxin-like_sf"/>
</dbReference>
<evidence type="ECO:0000313" key="3">
    <source>
        <dbReference type="Proteomes" id="UP001161065"/>
    </source>
</evidence>
<gene>
    <name evidence="2" type="ORF">N5D63_14870</name>
</gene>
<evidence type="ECO:0000259" key="1">
    <source>
        <dbReference type="PROSITE" id="PS51085"/>
    </source>
</evidence>
<dbReference type="SUPFAM" id="SSF54292">
    <property type="entry name" value="2Fe-2S ferredoxin-like"/>
    <property type="match status" value="1"/>
</dbReference>
<evidence type="ECO:0000313" key="2">
    <source>
        <dbReference type="EMBL" id="MDH1335423.1"/>
    </source>
</evidence>
<dbReference type="InterPro" id="IPR001041">
    <property type="entry name" value="2Fe-2S_ferredoxin-type"/>
</dbReference>
<dbReference type="Proteomes" id="UP001161065">
    <property type="component" value="Unassembled WGS sequence"/>
</dbReference>
<dbReference type="Gene3D" id="3.10.20.30">
    <property type="match status" value="1"/>
</dbReference>
<feature type="domain" description="2Fe-2S ferredoxin-type" evidence="1">
    <location>
        <begin position="5"/>
        <end position="99"/>
    </location>
</feature>
<comment type="caution">
    <text evidence="2">The sequence shown here is derived from an EMBL/GenBank/DDBJ whole genome shotgun (WGS) entry which is preliminary data.</text>
</comment>
<name>A0AA42Q623_9BURK</name>
<organism evidence="2 3">
    <name type="scientific">Comamonas thiooxydans</name>
    <dbReference type="NCBI Taxonomy" id="363952"/>
    <lineage>
        <taxon>Bacteria</taxon>
        <taxon>Pseudomonadati</taxon>
        <taxon>Pseudomonadota</taxon>
        <taxon>Betaproteobacteria</taxon>
        <taxon>Burkholderiales</taxon>
        <taxon>Comamonadaceae</taxon>
        <taxon>Comamonas</taxon>
    </lineage>
</organism>